<dbReference type="PROSITE" id="PS50998">
    <property type="entry name" value="GLA_2"/>
    <property type="match status" value="1"/>
</dbReference>
<evidence type="ECO:0000256" key="2">
    <source>
        <dbReference type="SAM" id="Phobius"/>
    </source>
</evidence>
<evidence type="ECO:0000313" key="4">
    <source>
        <dbReference type="EMBL" id="GCB71120.1"/>
    </source>
</evidence>
<dbReference type="PROSITE" id="PS00011">
    <property type="entry name" value="GLA_1"/>
    <property type="match status" value="1"/>
</dbReference>
<dbReference type="EMBL" id="BFAA01000331">
    <property type="protein sequence ID" value="GCB71120.1"/>
    <property type="molecule type" value="Genomic_DNA"/>
</dbReference>
<keyword evidence="5" id="KW-1185">Reference proteome</keyword>
<dbReference type="OrthoDB" id="9942362at2759"/>
<dbReference type="PANTHER" id="PTHR24278">
    <property type="entry name" value="COAGULATION FACTOR"/>
    <property type="match status" value="1"/>
</dbReference>
<dbReference type="OMA" id="RTNEFWT"/>
<dbReference type="InterPro" id="IPR035972">
    <property type="entry name" value="GLA-like_dom_SF"/>
</dbReference>
<dbReference type="SUPFAM" id="SSF57630">
    <property type="entry name" value="GLA-domain"/>
    <property type="match status" value="1"/>
</dbReference>
<evidence type="ECO:0000259" key="3">
    <source>
        <dbReference type="PROSITE" id="PS50998"/>
    </source>
</evidence>
<protein>
    <recommendedName>
        <fullName evidence="3">Gla domain-containing protein</fullName>
    </recommendedName>
</protein>
<name>A0A401PDB0_SCYTO</name>
<dbReference type="Proteomes" id="UP000288216">
    <property type="component" value="Unassembled WGS sequence"/>
</dbReference>
<keyword evidence="2" id="KW-0472">Membrane</keyword>
<reference evidence="4 5" key="1">
    <citation type="journal article" date="2018" name="Nat. Ecol. Evol.">
        <title>Shark genomes provide insights into elasmobranch evolution and the origin of vertebrates.</title>
        <authorList>
            <person name="Hara Y"/>
            <person name="Yamaguchi K"/>
            <person name="Onimaru K"/>
            <person name="Kadota M"/>
            <person name="Koyanagi M"/>
            <person name="Keeley SD"/>
            <person name="Tatsumi K"/>
            <person name="Tanaka K"/>
            <person name="Motone F"/>
            <person name="Kageyama Y"/>
            <person name="Nozu R"/>
            <person name="Adachi N"/>
            <person name="Nishimura O"/>
            <person name="Nakagawa R"/>
            <person name="Tanegashima C"/>
            <person name="Kiyatake I"/>
            <person name="Matsumoto R"/>
            <person name="Murakumo K"/>
            <person name="Nishida K"/>
            <person name="Terakita A"/>
            <person name="Kuratani S"/>
            <person name="Sato K"/>
            <person name="Hyodo S Kuraku.S."/>
        </authorList>
    </citation>
    <scope>NUCLEOTIDE SEQUENCE [LARGE SCALE GENOMIC DNA]</scope>
</reference>
<organism evidence="4 5">
    <name type="scientific">Scyliorhinus torazame</name>
    <name type="common">Cloudy catshark</name>
    <name type="synonym">Catulus torazame</name>
    <dbReference type="NCBI Taxonomy" id="75743"/>
    <lineage>
        <taxon>Eukaryota</taxon>
        <taxon>Metazoa</taxon>
        <taxon>Chordata</taxon>
        <taxon>Craniata</taxon>
        <taxon>Vertebrata</taxon>
        <taxon>Chondrichthyes</taxon>
        <taxon>Elasmobranchii</taxon>
        <taxon>Galeomorphii</taxon>
        <taxon>Galeoidea</taxon>
        <taxon>Carcharhiniformes</taxon>
        <taxon>Scyliorhinidae</taxon>
        <taxon>Scyliorhinus</taxon>
    </lineage>
</organism>
<dbReference type="Gene3D" id="4.10.740.10">
    <property type="entry name" value="Coagulation Factor IX"/>
    <property type="match status" value="1"/>
</dbReference>
<keyword evidence="2" id="KW-0812">Transmembrane</keyword>
<gene>
    <name evidence="4" type="ORF">scyTo_0001463</name>
</gene>
<proteinExistence type="predicted"/>
<feature type="domain" description="Gla" evidence="3">
    <location>
        <begin position="35"/>
        <end position="81"/>
    </location>
</feature>
<feature type="transmembrane region" description="Helical" evidence="2">
    <location>
        <begin position="98"/>
        <end position="119"/>
    </location>
</feature>
<dbReference type="GO" id="GO:0005615">
    <property type="term" value="C:extracellular space"/>
    <property type="evidence" value="ECO:0007669"/>
    <property type="project" value="TreeGrafter"/>
</dbReference>
<accession>A0A401PDB0</accession>
<sequence length="247" mass="28013">MSTVSLCPGCCPVTPDRSLFLTQGEASSVLRRVRRRNTLLEELRRDNLERECREEVCTYEEAREVFENDERTNEFWTNYIKGQNENQENSSGVNMESVYLVAPLIAGLLMIVIILFVIWRCQVRKANHRQNAYAQSRQQANQPARNVSVVVFGCNEHPVSPFDRLHTQQPEAMTAHISNGNGLPVGTSVHNTDLPPTYDEAMRQVSDTRIDNGTHTEDPPIYEEIVTPTNAANNATEVARNVRRTEV</sequence>
<dbReference type="FunFam" id="4.10.740.10:FF:000001">
    <property type="entry name" value="vitamin K-dependent protein S"/>
    <property type="match status" value="1"/>
</dbReference>
<dbReference type="AlphaFoldDB" id="A0A401PDB0"/>
<dbReference type="SMART" id="SM00069">
    <property type="entry name" value="GLA"/>
    <property type="match status" value="1"/>
</dbReference>
<dbReference type="InterPro" id="IPR017857">
    <property type="entry name" value="Coagulation_fac-like_Gla_dom"/>
</dbReference>
<dbReference type="PANTHER" id="PTHR24278:SF37">
    <property type="entry name" value="TRANSMEMBRANE GAMMA-CARBOXYGLUTAMIC ACID PROTEIN 1"/>
    <property type="match status" value="1"/>
</dbReference>
<evidence type="ECO:0000256" key="1">
    <source>
        <dbReference type="ARBA" id="ARBA00023157"/>
    </source>
</evidence>
<dbReference type="InterPro" id="IPR000294">
    <property type="entry name" value="GLA_domain"/>
</dbReference>
<dbReference type="PRINTS" id="PR00001">
    <property type="entry name" value="GLABLOOD"/>
</dbReference>
<dbReference type="InterPro" id="IPR050442">
    <property type="entry name" value="Peptidase_S1_coag_factors"/>
</dbReference>
<dbReference type="STRING" id="75743.A0A401PDB0"/>
<dbReference type="Pfam" id="PF00594">
    <property type="entry name" value="Gla"/>
    <property type="match status" value="1"/>
</dbReference>
<keyword evidence="1" id="KW-1015">Disulfide bond</keyword>
<keyword evidence="2" id="KW-1133">Transmembrane helix</keyword>
<evidence type="ECO:0000313" key="5">
    <source>
        <dbReference type="Proteomes" id="UP000288216"/>
    </source>
</evidence>
<dbReference type="GO" id="GO:0005509">
    <property type="term" value="F:calcium ion binding"/>
    <property type="evidence" value="ECO:0007669"/>
    <property type="project" value="InterPro"/>
</dbReference>
<comment type="caution">
    <text evidence="4">The sequence shown here is derived from an EMBL/GenBank/DDBJ whole genome shotgun (WGS) entry which is preliminary data.</text>
</comment>